<sequence length="266" mass="29158">MKKFFKASLVAYGLSALFGVNTVAANEQLSVAATPVPAAEILEFMTAQMAEQGVDLKVHVFTDFIQPNQQVVEKQIDVNCFQHLPHLESFNKNEGQNLQPQGYMYVLPLGAYSTKISSLAELKKGATVAIPSDTTNGARALLLLQKEGLITLKDPENLFATARDIADNPQKLKFLELEAATIPRVLSDVDLAVINTNYALDADLNPKRDSLFMEAADSPYANLCASREDNKDSAAIKKLNQVWQSAETVKFIKDKYQGTVIPVKAP</sequence>
<feature type="signal peptide" evidence="7">
    <location>
        <begin position="1"/>
        <end position="25"/>
    </location>
</feature>
<dbReference type="OrthoDB" id="9812878at2"/>
<evidence type="ECO:0000256" key="5">
    <source>
        <dbReference type="ARBA" id="ARBA00023288"/>
    </source>
</evidence>
<accession>A0A095Z6V6</accession>
<evidence type="ECO:0000256" key="4">
    <source>
        <dbReference type="ARBA" id="ARBA00023139"/>
    </source>
</evidence>
<dbReference type="InterPro" id="IPR004872">
    <property type="entry name" value="Lipoprotein_NlpA"/>
</dbReference>
<proteinExistence type="inferred from homology"/>
<evidence type="ECO:0000313" key="8">
    <source>
        <dbReference type="EMBL" id="KGF30450.1"/>
    </source>
</evidence>
<comment type="caution">
    <text evidence="8">The sequence shown here is derived from an EMBL/GenBank/DDBJ whole genome shotgun (WGS) entry which is preliminary data.</text>
</comment>
<keyword evidence="9" id="KW-1185">Reference proteome</keyword>
<dbReference type="PIRSF" id="PIRSF002854">
    <property type="entry name" value="MetQ"/>
    <property type="match status" value="1"/>
</dbReference>
<dbReference type="RefSeq" id="WP_036559224.1">
    <property type="nucleotide sequence ID" value="NZ_JRNI01000024.1"/>
</dbReference>
<dbReference type="PANTHER" id="PTHR30429:SF0">
    <property type="entry name" value="METHIONINE-BINDING LIPOPROTEIN METQ"/>
    <property type="match status" value="1"/>
</dbReference>
<dbReference type="AlphaFoldDB" id="A0A095Z6V6"/>
<organism evidence="8 9">
    <name type="scientific">Oligella urethralis DNF00040</name>
    <dbReference type="NCBI Taxonomy" id="1401065"/>
    <lineage>
        <taxon>Bacteria</taxon>
        <taxon>Pseudomonadati</taxon>
        <taxon>Pseudomonadota</taxon>
        <taxon>Betaproteobacteria</taxon>
        <taxon>Burkholderiales</taxon>
        <taxon>Alcaligenaceae</taxon>
        <taxon>Oligella</taxon>
    </lineage>
</organism>
<gene>
    <name evidence="8" type="ORF">HMPREF2130_06410</name>
</gene>
<dbReference type="SUPFAM" id="SSF53850">
    <property type="entry name" value="Periplasmic binding protein-like II"/>
    <property type="match status" value="1"/>
</dbReference>
<evidence type="ECO:0000256" key="2">
    <source>
        <dbReference type="ARBA" id="ARBA00022729"/>
    </source>
</evidence>
<dbReference type="PANTHER" id="PTHR30429">
    <property type="entry name" value="D-METHIONINE-BINDING LIPOPROTEIN METQ"/>
    <property type="match status" value="1"/>
</dbReference>
<evidence type="ECO:0000256" key="3">
    <source>
        <dbReference type="ARBA" id="ARBA00023136"/>
    </source>
</evidence>
<dbReference type="Pfam" id="PF03180">
    <property type="entry name" value="Lipoprotein_9"/>
    <property type="match status" value="1"/>
</dbReference>
<dbReference type="EMBL" id="JRNI01000024">
    <property type="protein sequence ID" value="KGF30450.1"/>
    <property type="molecule type" value="Genomic_DNA"/>
</dbReference>
<evidence type="ECO:0000256" key="7">
    <source>
        <dbReference type="SAM" id="SignalP"/>
    </source>
</evidence>
<evidence type="ECO:0000256" key="1">
    <source>
        <dbReference type="ARBA" id="ARBA00004635"/>
    </source>
</evidence>
<comment type="similarity">
    <text evidence="6">Belongs to the nlpA lipoprotein family.</text>
</comment>
<dbReference type="Proteomes" id="UP000029629">
    <property type="component" value="Unassembled WGS sequence"/>
</dbReference>
<dbReference type="eggNOG" id="COG1464">
    <property type="taxonomic scope" value="Bacteria"/>
</dbReference>
<evidence type="ECO:0000256" key="6">
    <source>
        <dbReference type="PIRNR" id="PIRNR002854"/>
    </source>
</evidence>
<keyword evidence="5 6" id="KW-0449">Lipoprotein</keyword>
<feature type="chain" id="PRO_5001915117" description="Lipoprotein" evidence="7">
    <location>
        <begin position="26"/>
        <end position="266"/>
    </location>
</feature>
<reference evidence="8 9" key="1">
    <citation type="submission" date="2014-07" db="EMBL/GenBank/DDBJ databases">
        <authorList>
            <person name="McCorrison J."/>
            <person name="Sanka R."/>
            <person name="Torralba M."/>
            <person name="Gillis M."/>
            <person name="Haft D.H."/>
            <person name="Methe B."/>
            <person name="Sutton G."/>
            <person name="Nelson K.E."/>
        </authorList>
    </citation>
    <scope>NUCLEOTIDE SEQUENCE [LARGE SCALE GENOMIC DNA]</scope>
    <source>
        <strain evidence="8 9">DNF00040</strain>
    </source>
</reference>
<keyword evidence="2 7" id="KW-0732">Signal</keyword>
<dbReference type="CDD" id="cd13597">
    <property type="entry name" value="PBP2_lipoprotein_Tp32"/>
    <property type="match status" value="1"/>
</dbReference>
<protein>
    <recommendedName>
        <fullName evidence="6">Lipoprotein</fullName>
    </recommendedName>
</protein>
<name>A0A095Z6V6_9BURK</name>
<dbReference type="GO" id="GO:0016020">
    <property type="term" value="C:membrane"/>
    <property type="evidence" value="ECO:0007669"/>
    <property type="project" value="UniProtKB-SubCell"/>
</dbReference>
<keyword evidence="4" id="KW-0564">Palmitate</keyword>
<keyword evidence="3" id="KW-0472">Membrane</keyword>
<dbReference type="Gene3D" id="3.40.190.10">
    <property type="entry name" value="Periplasmic binding protein-like II"/>
    <property type="match status" value="2"/>
</dbReference>
<comment type="subcellular location">
    <subcellularLocation>
        <location evidence="1">Membrane</location>
        <topology evidence="1">Lipid-anchor</topology>
    </subcellularLocation>
</comment>
<evidence type="ECO:0000313" key="9">
    <source>
        <dbReference type="Proteomes" id="UP000029629"/>
    </source>
</evidence>